<dbReference type="EMBL" id="BK016090">
    <property type="protein sequence ID" value="DAF94045.1"/>
    <property type="molecule type" value="Genomic_DNA"/>
</dbReference>
<evidence type="ECO:0000256" key="1">
    <source>
        <dbReference type="SAM" id="MobiDB-lite"/>
    </source>
</evidence>
<feature type="region of interest" description="Disordered" evidence="1">
    <location>
        <begin position="74"/>
        <end position="117"/>
    </location>
</feature>
<name>A0A8S5UIP2_9CAUD</name>
<organism evidence="2">
    <name type="scientific">Myoviridae sp. ctu2j3</name>
    <dbReference type="NCBI Taxonomy" id="2825197"/>
    <lineage>
        <taxon>Viruses</taxon>
        <taxon>Duplodnaviria</taxon>
        <taxon>Heunggongvirae</taxon>
        <taxon>Uroviricota</taxon>
        <taxon>Caudoviricetes</taxon>
    </lineage>
</organism>
<protein>
    <submittedName>
        <fullName evidence="2">Uncharacterized protein</fullName>
    </submittedName>
</protein>
<feature type="compositionally biased region" description="Basic residues" evidence="1">
    <location>
        <begin position="92"/>
        <end position="117"/>
    </location>
</feature>
<dbReference type="EMBL" id="BK016090">
    <property type="protein sequence ID" value="DAF94299.1"/>
    <property type="molecule type" value="Genomic_DNA"/>
</dbReference>
<sequence length="117" mass="12939">MITTSYILITATVLTLNGRPAFRMRDEPVADSGPYTTQVECEGAAQALNQFMPPPSVDAAGKYVEQKEVYCKPQKGYTDTSNSKVVRASGRPAHHVAPIKHPTHKRSKKAVDKRRSR</sequence>
<reference evidence="2" key="1">
    <citation type="journal article" date="2021" name="Proc. Natl. Acad. Sci. U.S.A.">
        <title>A Catalog of Tens of Thousands of Viruses from Human Metagenomes Reveals Hidden Associations with Chronic Diseases.</title>
        <authorList>
            <person name="Tisza M.J."/>
            <person name="Buck C.B."/>
        </authorList>
    </citation>
    <scope>NUCLEOTIDE SEQUENCE</scope>
    <source>
        <strain evidence="2">Ctu2j3</strain>
    </source>
</reference>
<evidence type="ECO:0000313" key="2">
    <source>
        <dbReference type="EMBL" id="DAF94299.1"/>
    </source>
</evidence>
<accession>A0A8S5UIP2</accession>
<proteinExistence type="predicted"/>